<feature type="transmembrane region" description="Helical" evidence="5">
    <location>
        <begin position="107"/>
        <end position="126"/>
    </location>
</feature>
<evidence type="ECO:0000256" key="1">
    <source>
        <dbReference type="ARBA" id="ARBA00004141"/>
    </source>
</evidence>
<evidence type="ECO:0000256" key="5">
    <source>
        <dbReference type="RuleBase" id="RU363041"/>
    </source>
</evidence>
<dbReference type="InterPro" id="IPR002781">
    <property type="entry name" value="TM_pro_TauE-like"/>
</dbReference>
<dbReference type="Proteomes" id="UP000503096">
    <property type="component" value="Chromosome"/>
</dbReference>
<evidence type="ECO:0000313" key="7">
    <source>
        <dbReference type="Proteomes" id="UP000503096"/>
    </source>
</evidence>
<gene>
    <name evidence="6" type="ORF">DSM104440_02145</name>
</gene>
<feature type="transmembrane region" description="Helical" evidence="5">
    <location>
        <begin position="39"/>
        <end position="60"/>
    </location>
</feature>
<keyword evidence="7" id="KW-1185">Reference proteome</keyword>
<evidence type="ECO:0000313" key="6">
    <source>
        <dbReference type="EMBL" id="QJR15326.1"/>
    </source>
</evidence>
<feature type="transmembrane region" description="Helical" evidence="5">
    <location>
        <begin position="12"/>
        <end position="33"/>
    </location>
</feature>
<keyword evidence="3 5" id="KW-1133">Transmembrane helix</keyword>
<reference evidence="6 7" key="1">
    <citation type="submission" date="2020-04" db="EMBL/GenBank/DDBJ databases">
        <title>Usitatibacter rugosus gen. nov., sp. nov. and Usitatibacter palustris sp. nov., novel members of Usitatibacteraceae fam. nov. within the order Nitrosomonadales isolated from soil.</title>
        <authorList>
            <person name="Huber K.J."/>
            <person name="Neumann-Schaal M."/>
            <person name="Geppert A."/>
            <person name="Luckner M."/>
            <person name="Wanner G."/>
            <person name="Overmann J."/>
        </authorList>
    </citation>
    <scope>NUCLEOTIDE SEQUENCE [LARGE SCALE GENOMIC DNA]</scope>
    <source>
        <strain evidence="6 7">Swamp67</strain>
    </source>
</reference>
<name>A0A6M4H6T9_9PROT</name>
<keyword evidence="5" id="KW-1003">Cell membrane</keyword>
<evidence type="ECO:0000256" key="3">
    <source>
        <dbReference type="ARBA" id="ARBA00022989"/>
    </source>
</evidence>
<dbReference type="KEGG" id="upl:DSM104440_02145"/>
<evidence type="ECO:0000256" key="2">
    <source>
        <dbReference type="ARBA" id="ARBA00022692"/>
    </source>
</evidence>
<evidence type="ECO:0000256" key="4">
    <source>
        <dbReference type="ARBA" id="ARBA00023136"/>
    </source>
</evidence>
<comment type="similarity">
    <text evidence="5">Belongs to the 4-toluene sulfonate uptake permease (TSUP) (TC 2.A.102) family.</text>
</comment>
<comment type="subcellular location">
    <subcellularLocation>
        <location evidence="5">Cell membrane</location>
        <topology evidence="5">Multi-pass membrane protein</topology>
    </subcellularLocation>
    <subcellularLocation>
        <location evidence="1">Membrane</location>
        <topology evidence="1">Multi-pass membrane protein</topology>
    </subcellularLocation>
</comment>
<sequence>MAARLGRAAMPFLLLFSILAVAALVTSFISGILGMAGGMILMGILLAVLPVPAAMMLHGITQLASNAWRAWLWRTSVDWRVFRGYAYGTIVALAFFVAVQILVSKPAALIILGLTPFVGLALPESLKLNVERRGHSFACGLICQGLNLTAGVSGPILDVFFVRSAMGRHAVVATKALTQSLSHTVKIAYFGGIAATAAGSNVHVGIAATMVVLAFVGTTLSRSVLEKMNDTSFRLWTKWTVLSLGVVYLASGALLLAEA</sequence>
<feature type="transmembrane region" description="Helical" evidence="5">
    <location>
        <begin position="187"/>
        <end position="216"/>
    </location>
</feature>
<dbReference type="Pfam" id="PF01925">
    <property type="entry name" value="TauE"/>
    <property type="match status" value="1"/>
</dbReference>
<protein>
    <recommendedName>
        <fullName evidence="5">Probable membrane transporter protein</fullName>
    </recommendedName>
</protein>
<dbReference type="AlphaFoldDB" id="A0A6M4H6T9"/>
<feature type="transmembrane region" description="Helical" evidence="5">
    <location>
        <begin position="236"/>
        <end position="257"/>
    </location>
</feature>
<organism evidence="6 7">
    <name type="scientific">Usitatibacter palustris</name>
    <dbReference type="NCBI Taxonomy" id="2732487"/>
    <lineage>
        <taxon>Bacteria</taxon>
        <taxon>Pseudomonadati</taxon>
        <taxon>Pseudomonadota</taxon>
        <taxon>Betaproteobacteria</taxon>
        <taxon>Nitrosomonadales</taxon>
        <taxon>Usitatibacteraceae</taxon>
        <taxon>Usitatibacter</taxon>
    </lineage>
</organism>
<keyword evidence="4 5" id="KW-0472">Membrane</keyword>
<dbReference type="EMBL" id="CP053073">
    <property type="protein sequence ID" value="QJR15326.1"/>
    <property type="molecule type" value="Genomic_DNA"/>
</dbReference>
<keyword evidence="2 5" id="KW-0812">Transmembrane</keyword>
<proteinExistence type="inferred from homology"/>
<feature type="transmembrane region" description="Helical" evidence="5">
    <location>
        <begin position="81"/>
        <end position="101"/>
    </location>
</feature>
<dbReference type="GO" id="GO:0005886">
    <property type="term" value="C:plasma membrane"/>
    <property type="evidence" value="ECO:0007669"/>
    <property type="project" value="UniProtKB-SubCell"/>
</dbReference>
<accession>A0A6M4H6T9</accession>
<dbReference type="InParanoid" id="A0A6M4H6T9"/>